<gene>
    <name evidence="2" type="ORF">HYDPIDRAFT_113547</name>
</gene>
<accession>A0A0C9VXP4</accession>
<feature type="region of interest" description="Disordered" evidence="1">
    <location>
        <begin position="34"/>
        <end position="56"/>
    </location>
</feature>
<reference evidence="2 3" key="1">
    <citation type="submission" date="2014-04" db="EMBL/GenBank/DDBJ databases">
        <title>Evolutionary Origins and Diversification of the Mycorrhizal Mutualists.</title>
        <authorList>
            <consortium name="DOE Joint Genome Institute"/>
            <consortium name="Mycorrhizal Genomics Consortium"/>
            <person name="Kohler A."/>
            <person name="Kuo A."/>
            <person name="Nagy L.G."/>
            <person name="Floudas D."/>
            <person name="Copeland A."/>
            <person name="Barry K.W."/>
            <person name="Cichocki N."/>
            <person name="Veneault-Fourrey C."/>
            <person name="LaButti K."/>
            <person name="Lindquist E.A."/>
            <person name="Lipzen A."/>
            <person name="Lundell T."/>
            <person name="Morin E."/>
            <person name="Murat C."/>
            <person name="Riley R."/>
            <person name="Ohm R."/>
            <person name="Sun H."/>
            <person name="Tunlid A."/>
            <person name="Henrissat B."/>
            <person name="Grigoriev I.V."/>
            <person name="Hibbett D.S."/>
            <person name="Martin F."/>
        </authorList>
    </citation>
    <scope>NUCLEOTIDE SEQUENCE [LARGE SCALE GENOMIC DNA]</scope>
    <source>
        <strain evidence="2 3">MD-312</strain>
    </source>
</reference>
<organism evidence="2 3">
    <name type="scientific">Hydnomerulius pinastri MD-312</name>
    <dbReference type="NCBI Taxonomy" id="994086"/>
    <lineage>
        <taxon>Eukaryota</taxon>
        <taxon>Fungi</taxon>
        <taxon>Dikarya</taxon>
        <taxon>Basidiomycota</taxon>
        <taxon>Agaricomycotina</taxon>
        <taxon>Agaricomycetes</taxon>
        <taxon>Agaricomycetidae</taxon>
        <taxon>Boletales</taxon>
        <taxon>Boletales incertae sedis</taxon>
        <taxon>Leucogyrophana</taxon>
    </lineage>
</organism>
<dbReference type="HOGENOM" id="CLU_1468349_0_0_1"/>
<name>A0A0C9VXP4_9AGAM</name>
<evidence type="ECO:0000313" key="2">
    <source>
        <dbReference type="EMBL" id="KIJ63030.1"/>
    </source>
</evidence>
<dbReference type="EMBL" id="KN839852">
    <property type="protein sequence ID" value="KIJ63030.1"/>
    <property type="molecule type" value="Genomic_DNA"/>
</dbReference>
<evidence type="ECO:0000313" key="3">
    <source>
        <dbReference type="Proteomes" id="UP000053820"/>
    </source>
</evidence>
<keyword evidence="3" id="KW-1185">Reference proteome</keyword>
<dbReference type="Proteomes" id="UP000053820">
    <property type="component" value="Unassembled WGS sequence"/>
</dbReference>
<sequence length="184" mass="20433">MSQTSSKILENGTKIRLIKDARGEPPFKIGTMGVISGHKSFPTTPEKPGQQPQGVSADNVTYKFKADWETQEWSPSPLPILESKIPHKLLSPTKKGLPLSEPYENAALVFLLEDFTYSKQGQKCTVEAGTALQTLGPPVTNKGSKVRKALEGYYQTRRMDWVVSVKQVTCGTYLDHSFFEVVDE</sequence>
<dbReference type="AlphaFoldDB" id="A0A0C9VXP4"/>
<evidence type="ECO:0000256" key="1">
    <source>
        <dbReference type="SAM" id="MobiDB-lite"/>
    </source>
</evidence>
<proteinExistence type="predicted"/>
<protein>
    <submittedName>
        <fullName evidence="2">Uncharacterized protein</fullName>
    </submittedName>
</protein>